<dbReference type="AlphaFoldDB" id="C0NRD7"/>
<dbReference type="RefSeq" id="XP_045286732.1">
    <property type="nucleotide sequence ID" value="XM_045432616.1"/>
</dbReference>
<name>C0NRD7_AJECG</name>
<dbReference type="PANTHER" id="PTHR42040:SF1">
    <property type="entry name" value="INNER KINETOCHORE SUBUNIT FTA4"/>
    <property type="match status" value="1"/>
</dbReference>
<evidence type="ECO:0000313" key="2">
    <source>
        <dbReference type="EMBL" id="EEH06251.1"/>
    </source>
</evidence>
<dbReference type="GeneID" id="69038583"/>
<organism evidence="2 3">
    <name type="scientific">Ajellomyces capsulatus (strain G186AR / H82 / ATCC MYA-2454 / RMSCC 2432)</name>
    <name type="common">Darling's disease fungus</name>
    <name type="synonym">Histoplasma capsulatum</name>
    <dbReference type="NCBI Taxonomy" id="447093"/>
    <lineage>
        <taxon>Eukaryota</taxon>
        <taxon>Fungi</taxon>
        <taxon>Dikarya</taxon>
        <taxon>Ascomycota</taxon>
        <taxon>Pezizomycotina</taxon>
        <taxon>Eurotiomycetes</taxon>
        <taxon>Eurotiomycetidae</taxon>
        <taxon>Onygenales</taxon>
        <taxon>Ajellomycetaceae</taxon>
        <taxon>Histoplasma</taxon>
    </lineage>
</organism>
<reference evidence="2" key="1">
    <citation type="submission" date="2009-02" db="EMBL/GenBank/DDBJ databases">
        <title>The Genome Sequence of Ajellomyces capsulatus strain G186AR.</title>
        <authorList>
            <consortium name="The Broad Institute Genome Sequencing Platform"/>
            <person name="Champion M."/>
            <person name="Cuomo C."/>
            <person name="Ma L.-J."/>
            <person name="Henn M.R."/>
            <person name="Sil A."/>
            <person name="Goldman B."/>
            <person name="Young S.K."/>
            <person name="Kodira C.D."/>
            <person name="Zeng Q."/>
            <person name="Koehrsen M."/>
            <person name="Alvarado L."/>
            <person name="Berlin A."/>
            <person name="Borenstein D."/>
            <person name="Chen Z."/>
            <person name="Engels R."/>
            <person name="Freedman E."/>
            <person name="Gellesch M."/>
            <person name="Goldberg J."/>
            <person name="Griggs A."/>
            <person name="Gujja S."/>
            <person name="Heiman D."/>
            <person name="Hepburn T."/>
            <person name="Howarth C."/>
            <person name="Jen D."/>
            <person name="Larson L."/>
            <person name="Lewis B."/>
            <person name="Mehta T."/>
            <person name="Park D."/>
            <person name="Pearson M."/>
            <person name="Roberts A."/>
            <person name="Saif S."/>
            <person name="Shea T."/>
            <person name="Shenoy N."/>
            <person name="Sisk P."/>
            <person name="Stolte C."/>
            <person name="Sykes S."/>
            <person name="Walk T."/>
            <person name="White J."/>
            <person name="Yandava C."/>
            <person name="Klein B."/>
            <person name="McEwen J.G."/>
            <person name="Puccia R."/>
            <person name="Goldman G.H."/>
            <person name="Felipe M.S."/>
            <person name="Nino-Vega G."/>
            <person name="San-Blas G."/>
            <person name="Taylor J."/>
            <person name="Mendoza L."/>
            <person name="Galagan J."/>
            <person name="Nusbaum C."/>
            <person name="Birren B."/>
        </authorList>
    </citation>
    <scope>NUCLEOTIDE SEQUENCE</scope>
    <source>
        <strain evidence="2">G186AR</strain>
    </source>
</reference>
<keyword evidence="1" id="KW-0175">Coiled coil</keyword>
<dbReference type="PANTHER" id="PTHR42040">
    <property type="entry name" value="INNER KINETOCHORE SUBUNIT FTA4"/>
    <property type="match status" value="1"/>
</dbReference>
<evidence type="ECO:0008006" key="4">
    <source>
        <dbReference type="Google" id="ProtNLM"/>
    </source>
</evidence>
<dbReference type="Pfam" id="PF13093">
    <property type="entry name" value="FTA4"/>
    <property type="match status" value="1"/>
</dbReference>
<feature type="coiled-coil region" evidence="1">
    <location>
        <begin position="147"/>
        <end position="174"/>
    </location>
</feature>
<evidence type="ECO:0000313" key="3">
    <source>
        <dbReference type="Proteomes" id="UP000001631"/>
    </source>
</evidence>
<sequence length="247" mass="28402">MDSSKTITEIKSSFVRNQIRILSVALTPSEDWHDYGPASEDNIPDKIVEDVLQKFFSSQAIHHVARQIENLYWNSVDPETGGELSQGLVIEKGTDLSNSMSIARLPEQWSYDGNDDVGEDDKVRFESTIRSSIHNQHIIPNWVFDRYEQLRLRLLELDKQRKKQQERLTQYRLLRELLEPFKDPQMNIQPNLVTRDSPLGQEIDRMRMLVAKVTSRVGRGGRNVELEGASQSINDHDAKLSAVLDMT</sequence>
<evidence type="ECO:0000256" key="1">
    <source>
        <dbReference type="SAM" id="Coils"/>
    </source>
</evidence>
<dbReference type="InterPro" id="IPR025207">
    <property type="entry name" value="Sim4_Fta4"/>
</dbReference>
<dbReference type="STRING" id="447093.C0NRD7"/>
<accession>C0NRD7</accession>
<dbReference type="VEuPathDB" id="FungiDB:I7I50_03654"/>
<dbReference type="InParanoid" id="C0NRD7"/>
<gene>
    <name evidence="2" type="ORF">HCBG_05567</name>
</gene>
<keyword evidence="3" id="KW-1185">Reference proteome</keyword>
<dbReference type="HOGENOM" id="CLU_058478_1_0_1"/>
<proteinExistence type="predicted"/>
<dbReference type="GO" id="GO:0031511">
    <property type="term" value="C:Mis6-Sim4 complex"/>
    <property type="evidence" value="ECO:0007669"/>
    <property type="project" value="InterPro"/>
</dbReference>
<dbReference type="Proteomes" id="UP000001631">
    <property type="component" value="Unassembled WGS sequence"/>
</dbReference>
<dbReference type="EMBL" id="GG663369">
    <property type="protein sequence ID" value="EEH06251.1"/>
    <property type="molecule type" value="Genomic_DNA"/>
</dbReference>
<protein>
    <recommendedName>
        <fullName evidence="4">Kinetochore protein fta4</fullName>
    </recommendedName>
</protein>